<accession>A0A8J5MQQ4</accession>
<dbReference type="InterPro" id="IPR042407">
    <property type="entry name" value="NCBP2-AS2"/>
</dbReference>
<name>A0A8J5MQQ4_HOMAM</name>
<comment type="function">
    <text evidence="7">Component of the Mediator complex, a coactivator involved in the regulated transcription of nearly all RNA polymerase II-dependent genes. Mediator functions as a bridge to convey information from gene-specific regulatory proteins to the basal RNA polymerase II transcription machinery. Mediator is recruited to promoters by direct interactions with regulatory proteins and serves as a scaffold for the assembly of a functional preinitiation complex with RNA polymerase II and the general transcription factors.</text>
</comment>
<dbReference type="PANTHER" id="PTHR41161">
    <property type="entry name" value="PROTEIN NCBP2AS2"/>
    <property type="match status" value="1"/>
</dbReference>
<keyword evidence="9" id="KW-1185">Reference proteome</keyword>
<proteinExistence type="inferred from homology"/>
<dbReference type="InterPro" id="IPR011425">
    <property type="entry name" value="Med9"/>
</dbReference>
<keyword evidence="6 7" id="KW-0539">Nucleus</keyword>
<evidence type="ECO:0000256" key="5">
    <source>
        <dbReference type="ARBA" id="ARBA00023163"/>
    </source>
</evidence>
<gene>
    <name evidence="7" type="primary">MED9</name>
    <name evidence="8" type="ORF">Hamer_G021658</name>
</gene>
<keyword evidence="5 7" id="KW-0804">Transcription</keyword>
<dbReference type="Pfam" id="PF07544">
    <property type="entry name" value="Med9"/>
    <property type="match status" value="1"/>
</dbReference>
<organism evidence="8 9">
    <name type="scientific">Homarus americanus</name>
    <name type="common">American lobster</name>
    <dbReference type="NCBI Taxonomy" id="6706"/>
    <lineage>
        <taxon>Eukaryota</taxon>
        <taxon>Metazoa</taxon>
        <taxon>Ecdysozoa</taxon>
        <taxon>Arthropoda</taxon>
        <taxon>Crustacea</taxon>
        <taxon>Multicrustacea</taxon>
        <taxon>Malacostraca</taxon>
        <taxon>Eumalacostraca</taxon>
        <taxon>Eucarida</taxon>
        <taxon>Decapoda</taxon>
        <taxon>Pleocyemata</taxon>
        <taxon>Astacidea</taxon>
        <taxon>Nephropoidea</taxon>
        <taxon>Nephropidae</taxon>
        <taxon>Homarus</taxon>
    </lineage>
</organism>
<evidence type="ECO:0000256" key="3">
    <source>
        <dbReference type="ARBA" id="ARBA00023015"/>
    </source>
</evidence>
<keyword evidence="3 7" id="KW-0805">Transcription regulation</keyword>
<dbReference type="GO" id="GO:0016592">
    <property type="term" value="C:mediator complex"/>
    <property type="evidence" value="ECO:0007669"/>
    <property type="project" value="InterPro"/>
</dbReference>
<sequence length="150" mass="17511">MSSQVVVADEIDVDFLPVIYQYLRCLEKEQADLSRVSQESTQKVLDLQRKIQTAREQVRVNPLRVASILQREVMVLRYLLQRLLNSPEIIDKLAESYPIRRAAQLTAYAFQRGKEAIESEGPKRVGQFKKDFTQEVKEGFKKIQEENKKR</sequence>
<comment type="caution">
    <text evidence="8">The sequence shown here is derived from an EMBL/GenBank/DDBJ whole genome shotgun (WGS) entry which is preliminary data.</text>
</comment>
<evidence type="ECO:0000313" key="9">
    <source>
        <dbReference type="Proteomes" id="UP000747542"/>
    </source>
</evidence>
<dbReference type="EMBL" id="JAHLQT010031456">
    <property type="protein sequence ID" value="KAG7160280.1"/>
    <property type="molecule type" value="Genomic_DNA"/>
</dbReference>
<dbReference type="AlphaFoldDB" id="A0A8J5MQQ4"/>
<protein>
    <recommendedName>
        <fullName evidence="7">Mediator of RNA polymerase II transcription subunit 9</fullName>
    </recommendedName>
    <alternativeName>
        <fullName evidence="7">Mediator complex subunit 9</fullName>
    </alternativeName>
</protein>
<dbReference type="PANTHER" id="PTHR41161:SF1">
    <property type="entry name" value="PROTEIN NCBP2AS2"/>
    <property type="match status" value="1"/>
</dbReference>
<keyword evidence="4 7" id="KW-0010">Activator</keyword>
<evidence type="ECO:0000313" key="8">
    <source>
        <dbReference type="EMBL" id="KAG7160280.1"/>
    </source>
</evidence>
<dbReference type="Proteomes" id="UP000747542">
    <property type="component" value="Unassembled WGS sequence"/>
</dbReference>
<evidence type="ECO:0000256" key="1">
    <source>
        <dbReference type="ARBA" id="ARBA00004123"/>
    </source>
</evidence>
<comment type="subunit">
    <text evidence="7">Component of the Mediator complex.</text>
</comment>
<dbReference type="GO" id="GO:0003712">
    <property type="term" value="F:transcription coregulator activity"/>
    <property type="evidence" value="ECO:0007669"/>
    <property type="project" value="InterPro"/>
</dbReference>
<dbReference type="GO" id="GO:0006357">
    <property type="term" value="P:regulation of transcription by RNA polymerase II"/>
    <property type="evidence" value="ECO:0007669"/>
    <property type="project" value="InterPro"/>
</dbReference>
<comment type="similarity">
    <text evidence="2 7">Belongs to the Mediator complex subunit 9 family.</text>
</comment>
<evidence type="ECO:0000256" key="2">
    <source>
        <dbReference type="ARBA" id="ARBA00008089"/>
    </source>
</evidence>
<evidence type="ECO:0000256" key="7">
    <source>
        <dbReference type="RuleBase" id="RU364145"/>
    </source>
</evidence>
<evidence type="ECO:0000256" key="4">
    <source>
        <dbReference type="ARBA" id="ARBA00023159"/>
    </source>
</evidence>
<comment type="subcellular location">
    <subcellularLocation>
        <location evidence="1 7">Nucleus</location>
    </subcellularLocation>
</comment>
<evidence type="ECO:0000256" key="6">
    <source>
        <dbReference type="ARBA" id="ARBA00023242"/>
    </source>
</evidence>
<reference evidence="8" key="1">
    <citation type="journal article" date="2021" name="Sci. Adv.">
        <title>The American lobster genome reveals insights on longevity, neural, and immune adaptations.</title>
        <authorList>
            <person name="Polinski J.M."/>
            <person name="Zimin A.V."/>
            <person name="Clark K.F."/>
            <person name="Kohn A.B."/>
            <person name="Sadowski N."/>
            <person name="Timp W."/>
            <person name="Ptitsyn A."/>
            <person name="Khanna P."/>
            <person name="Romanova D.Y."/>
            <person name="Williams P."/>
            <person name="Greenwood S.J."/>
            <person name="Moroz L.L."/>
            <person name="Walt D.R."/>
            <person name="Bodnar A.G."/>
        </authorList>
    </citation>
    <scope>NUCLEOTIDE SEQUENCE</scope>
    <source>
        <strain evidence="8">GMGI-L3</strain>
    </source>
</reference>